<evidence type="ECO:0000313" key="2">
    <source>
        <dbReference type="EMBL" id="BDD88968.1"/>
    </source>
</evidence>
<reference evidence="2 3" key="1">
    <citation type="submission" date="2022-01" db="EMBL/GenBank/DDBJ databases">
        <title>Desulfofustis limnae sp. nov., a novel mesophilic sulfate-reducing bacterium isolated from marsh soil.</title>
        <authorList>
            <person name="Watanabe M."/>
            <person name="Takahashi A."/>
            <person name="Kojima H."/>
            <person name="Fukui M."/>
        </authorList>
    </citation>
    <scope>NUCLEOTIDE SEQUENCE [LARGE SCALE GENOMIC DNA]</scope>
    <source>
        <strain evidence="2 3">PPLL</strain>
    </source>
</reference>
<keyword evidence="3" id="KW-1185">Reference proteome</keyword>
<protein>
    <recommendedName>
        <fullName evidence="1">Plasmid pRiA4b Orf3-like domain-containing protein</fullName>
    </recommendedName>
</protein>
<feature type="domain" description="Plasmid pRiA4b Orf3-like" evidence="1">
    <location>
        <begin position="30"/>
        <end position="199"/>
    </location>
</feature>
<dbReference type="InterPro" id="IPR024047">
    <property type="entry name" value="MM3350-like_sf"/>
</dbReference>
<dbReference type="PANTHER" id="PTHR41878">
    <property type="entry name" value="LEXA REPRESSOR-RELATED"/>
    <property type="match status" value="1"/>
</dbReference>
<gene>
    <name evidence="2" type="ORF">DPPLL_33330</name>
</gene>
<sequence>MARVIRGDFRQGRQARKDTDRQREIPDYRLFFSVNFSDPPIWRRVLISGKCSLADLHRVIQASFGWSSSADHQFLVGKIFYRPISPLPGRVEYNRDDGCRDETAVTLAELEEGMSFLFTYLYDGGQGWEVELTLEEVISSPSSTCPRVVDGERAGPPEVVGDIHSYQDLLYTWESDPVRRSTGQPMLRDDPAFSPETWDREGINQHLAHIFPSR</sequence>
<dbReference type="RefSeq" id="WP_284152296.1">
    <property type="nucleotide sequence ID" value="NZ_AP025516.1"/>
</dbReference>
<dbReference type="Gene3D" id="3.10.290.30">
    <property type="entry name" value="MM3350-like"/>
    <property type="match status" value="1"/>
</dbReference>
<dbReference type="SUPFAM" id="SSF159941">
    <property type="entry name" value="MM3350-like"/>
    <property type="match status" value="1"/>
</dbReference>
<dbReference type="EMBL" id="AP025516">
    <property type="protein sequence ID" value="BDD88968.1"/>
    <property type="molecule type" value="Genomic_DNA"/>
</dbReference>
<dbReference type="Proteomes" id="UP000830055">
    <property type="component" value="Chromosome"/>
</dbReference>
<proteinExistence type="predicted"/>
<dbReference type="Pfam" id="PF07929">
    <property type="entry name" value="PRiA4_ORF3"/>
    <property type="match status" value="1"/>
</dbReference>
<dbReference type="InterPro" id="IPR012912">
    <property type="entry name" value="Plasmid_pRiA4b_Orf3-like"/>
</dbReference>
<name>A0ABN6M7V9_9BACT</name>
<dbReference type="PANTHER" id="PTHR41878:SF1">
    <property type="entry name" value="TNPR PROTEIN"/>
    <property type="match status" value="1"/>
</dbReference>
<organism evidence="2 3">
    <name type="scientific">Desulfofustis limnaeus</name>
    <dbReference type="NCBI Taxonomy" id="2740163"/>
    <lineage>
        <taxon>Bacteria</taxon>
        <taxon>Pseudomonadati</taxon>
        <taxon>Thermodesulfobacteriota</taxon>
        <taxon>Desulfobulbia</taxon>
        <taxon>Desulfobulbales</taxon>
        <taxon>Desulfocapsaceae</taxon>
        <taxon>Desulfofustis</taxon>
    </lineage>
</organism>
<accession>A0ABN6M7V9</accession>
<evidence type="ECO:0000313" key="3">
    <source>
        <dbReference type="Proteomes" id="UP000830055"/>
    </source>
</evidence>
<evidence type="ECO:0000259" key="1">
    <source>
        <dbReference type="Pfam" id="PF07929"/>
    </source>
</evidence>